<keyword evidence="3" id="KW-1185">Reference proteome</keyword>
<name>A0A8H7BIM6_9FUNG</name>
<dbReference type="EMBL" id="JABAYA010000235">
    <property type="protein sequence ID" value="KAF7721787.1"/>
    <property type="molecule type" value="Genomic_DNA"/>
</dbReference>
<dbReference type="Proteomes" id="UP000605846">
    <property type="component" value="Unassembled WGS sequence"/>
</dbReference>
<proteinExistence type="predicted"/>
<gene>
    <name evidence="2" type="ORF">EC973_004139</name>
</gene>
<evidence type="ECO:0000313" key="2">
    <source>
        <dbReference type="EMBL" id="KAF7721787.1"/>
    </source>
</evidence>
<feature type="region of interest" description="Disordered" evidence="1">
    <location>
        <begin position="1"/>
        <end position="46"/>
    </location>
</feature>
<feature type="compositionally biased region" description="Basic residues" evidence="1">
    <location>
        <begin position="30"/>
        <end position="39"/>
    </location>
</feature>
<organism evidence="2 3">
    <name type="scientific">Apophysomyces ossiformis</name>
    <dbReference type="NCBI Taxonomy" id="679940"/>
    <lineage>
        <taxon>Eukaryota</taxon>
        <taxon>Fungi</taxon>
        <taxon>Fungi incertae sedis</taxon>
        <taxon>Mucoromycota</taxon>
        <taxon>Mucoromycotina</taxon>
        <taxon>Mucoromycetes</taxon>
        <taxon>Mucorales</taxon>
        <taxon>Mucorineae</taxon>
        <taxon>Mucoraceae</taxon>
        <taxon>Apophysomyces</taxon>
    </lineage>
</organism>
<accession>A0A8H7BIM6</accession>
<comment type="caution">
    <text evidence="2">The sequence shown here is derived from an EMBL/GenBank/DDBJ whole genome shotgun (WGS) entry which is preliminary data.</text>
</comment>
<evidence type="ECO:0000256" key="1">
    <source>
        <dbReference type="SAM" id="MobiDB-lite"/>
    </source>
</evidence>
<dbReference type="AlphaFoldDB" id="A0A8H7BIM6"/>
<evidence type="ECO:0000313" key="3">
    <source>
        <dbReference type="Proteomes" id="UP000605846"/>
    </source>
</evidence>
<sequence length="79" mass="8442">MMIKDLSDGLAGLGRRRSAQDIPCTAAKQKNSRSRKTRANKSIGVSSKQSCSELDLVQTLPDSSVRAISSSAMSSKREG</sequence>
<protein>
    <submittedName>
        <fullName evidence="2">Uncharacterized protein</fullName>
    </submittedName>
</protein>
<reference evidence="2" key="1">
    <citation type="submission" date="2020-01" db="EMBL/GenBank/DDBJ databases">
        <title>Genome Sequencing of Three Apophysomyces-Like Fungal Strains Confirms a Novel Fungal Genus in the Mucoromycota with divergent Burkholderia-like Endosymbiotic Bacteria.</title>
        <authorList>
            <person name="Stajich J.E."/>
            <person name="Macias A.M."/>
            <person name="Carter-House D."/>
            <person name="Lovett B."/>
            <person name="Kasson L.R."/>
            <person name="Berry K."/>
            <person name="Grigoriev I."/>
            <person name="Chang Y."/>
            <person name="Spatafora J."/>
            <person name="Kasson M.T."/>
        </authorList>
    </citation>
    <scope>NUCLEOTIDE SEQUENCE</scope>
    <source>
        <strain evidence="2">NRRL A-21654</strain>
    </source>
</reference>